<evidence type="ECO:0000256" key="6">
    <source>
        <dbReference type="ARBA" id="ARBA00023133"/>
    </source>
</evidence>
<feature type="transmembrane region" description="Helical" evidence="9">
    <location>
        <begin position="205"/>
        <end position="227"/>
    </location>
</feature>
<keyword evidence="5 9" id="KW-1133">Transmembrane helix</keyword>
<feature type="transmembrane region" description="Helical" evidence="9">
    <location>
        <begin position="88"/>
        <end position="106"/>
    </location>
</feature>
<evidence type="ECO:0000256" key="2">
    <source>
        <dbReference type="ARBA" id="ARBA00022475"/>
    </source>
</evidence>
<dbReference type="HAMAP" id="MF_00154">
    <property type="entry name" value="CyoE_CtaB"/>
    <property type="match status" value="1"/>
</dbReference>
<comment type="similarity">
    <text evidence="9">Belongs to the UbiA prenyltransferase family. Protoheme IX farnesyltransferase subfamily.</text>
</comment>
<evidence type="ECO:0000256" key="8">
    <source>
        <dbReference type="ARBA" id="ARBA00047690"/>
    </source>
</evidence>
<dbReference type="InterPro" id="IPR006369">
    <property type="entry name" value="Protohaem_IX_farnesylTrfase"/>
</dbReference>
<dbReference type="CDD" id="cd13957">
    <property type="entry name" value="PT_UbiA_Cox10"/>
    <property type="match status" value="1"/>
</dbReference>
<dbReference type="PANTHER" id="PTHR43448:SF2">
    <property type="entry name" value="PROTOHEME IX FARNESYLTRANSFERASE, MITOCHONDRIAL"/>
    <property type="match status" value="1"/>
</dbReference>
<comment type="pathway">
    <text evidence="9">Porphyrin-containing compound metabolism; heme O biosynthesis; heme O from protoheme: step 1/1.</text>
</comment>
<evidence type="ECO:0000313" key="10">
    <source>
        <dbReference type="EMBL" id="QWG11515.1"/>
    </source>
</evidence>
<evidence type="ECO:0000256" key="1">
    <source>
        <dbReference type="ARBA" id="ARBA00004141"/>
    </source>
</evidence>
<dbReference type="Proteomes" id="UP000680839">
    <property type="component" value="Chromosome"/>
</dbReference>
<keyword evidence="7 9" id="KW-0472">Membrane</keyword>
<evidence type="ECO:0000256" key="5">
    <source>
        <dbReference type="ARBA" id="ARBA00022989"/>
    </source>
</evidence>
<organism evidence="10 11">
    <name type="scientific">Bradyrhizobium sediminis</name>
    <dbReference type="NCBI Taxonomy" id="2840469"/>
    <lineage>
        <taxon>Bacteria</taxon>
        <taxon>Pseudomonadati</taxon>
        <taxon>Pseudomonadota</taxon>
        <taxon>Alphaproteobacteria</taxon>
        <taxon>Hyphomicrobiales</taxon>
        <taxon>Nitrobacteraceae</taxon>
        <taxon>Bradyrhizobium</taxon>
    </lineage>
</organism>
<feature type="transmembrane region" description="Helical" evidence="9">
    <location>
        <begin position="137"/>
        <end position="157"/>
    </location>
</feature>
<proteinExistence type="inferred from homology"/>
<dbReference type="GO" id="GO:0048034">
    <property type="term" value="P:heme O biosynthetic process"/>
    <property type="evidence" value="ECO:0007669"/>
    <property type="project" value="UniProtKB-UniRule"/>
</dbReference>
<evidence type="ECO:0000256" key="9">
    <source>
        <dbReference type="HAMAP-Rule" id="MF_00154"/>
    </source>
</evidence>
<dbReference type="GO" id="GO:0008495">
    <property type="term" value="F:protoheme IX farnesyltransferase activity"/>
    <property type="evidence" value="ECO:0007669"/>
    <property type="project" value="UniProtKB-UniRule"/>
</dbReference>
<feature type="transmembrane region" description="Helical" evidence="9">
    <location>
        <begin position="263"/>
        <end position="286"/>
    </location>
</feature>
<dbReference type="EMBL" id="CP076134">
    <property type="protein sequence ID" value="QWG11515.1"/>
    <property type="molecule type" value="Genomic_DNA"/>
</dbReference>
<feature type="transmembrane region" description="Helical" evidence="9">
    <location>
        <begin position="233"/>
        <end position="251"/>
    </location>
</feature>
<feature type="transmembrane region" description="Helical" evidence="9">
    <location>
        <begin position="36"/>
        <end position="62"/>
    </location>
</feature>
<keyword evidence="6 9" id="KW-0350">Heme biosynthesis</keyword>
<evidence type="ECO:0000256" key="7">
    <source>
        <dbReference type="ARBA" id="ARBA00023136"/>
    </source>
</evidence>
<dbReference type="RefSeq" id="WP_215620392.1">
    <property type="nucleotide sequence ID" value="NZ_CP076134.1"/>
</dbReference>
<dbReference type="AlphaFoldDB" id="A0A975NB05"/>
<dbReference type="Pfam" id="PF01040">
    <property type="entry name" value="UbiA"/>
    <property type="match status" value="1"/>
</dbReference>
<keyword evidence="2 9" id="KW-1003">Cell membrane</keyword>
<gene>
    <name evidence="10" type="primary">cyoE</name>
    <name evidence="9" type="synonym">ctaB</name>
    <name evidence="10" type="ORF">KMZ29_17475</name>
</gene>
<protein>
    <recommendedName>
        <fullName evidence="9">Protoheme IX farnesyltransferase</fullName>
        <ecNumber evidence="9">2.5.1.141</ecNumber>
    </recommendedName>
    <alternativeName>
        <fullName evidence="9">Heme B farnesyltransferase</fullName>
    </alternativeName>
    <alternativeName>
        <fullName evidence="9">Heme O synthase</fullName>
    </alternativeName>
</protein>
<feature type="transmembrane region" description="Helical" evidence="9">
    <location>
        <begin position="163"/>
        <end position="184"/>
    </location>
</feature>
<keyword evidence="4 9" id="KW-0812">Transmembrane</keyword>
<comment type="miscellaneous">
    <text evidence="9">Carbon 2 of the heme B porphyrin ring is defined according to the Fischer nomenclature.</text>
</comment>
<evidence type="ECO:0000256" key="3">
    <source>
        <dbReference type="ARBA" id="ARBA00022679"/>
    </source>
</evidence>
<feature type="transmembrane region" description="Helical" evidence="9">
    <location>
        <begin position="112"/>
        <end position="130"/>
    </location>
</feature>
<dbReference type="InterPro" id="IPR044878">
    <property type="entry name" value="UbiA_sf"/>
</dbReference>
<comment type="catalytic activity">
    <reaction evidence="8 9">
        <text>heme b + (2E,6E)-farnesyl diphosphate + H2O = Fe(II)-heme o + diphosphate</text>
        <dbReference type="Rhea" id="RHEA:28070"/>
        <dbReference type="ChEBI" id="CHEBI:15377"/>
        <dbReference type="ChEBI" id="CHEBI:33019"/>
        <dbReference type="ChEBI" id="CHEBI:60344"/>
        <dbReference type="ChEBI" id="CHEBI:60530"/>
        <dbReference type="ChEBI" id="CHEBI:175763"/>
        <dbReference type="EC" id="2.5.1.141"/>
    </reaction>
</comment>
<accession>A0A975NB05</accession>
<dbReference type="InterPro" id="IPR000537">
    <property type="entry name" value="UbiA_prenyltransferase"/>
</dbReference>
<dbReference type="Gene3D" id="1.10.357.140">
    <property type="entry name" value="UbiA prenyltransferase"/>
    <property type="match status" value="1"/>
</dbReference>
<evidence type="ECO:0000313" key="11">
    <source>
        <dbReference type="Proteomes" id="UP000680839"/>
    </source>
</evidence>
<sequence length="290" mass="30338">MRAAIGLTISLLKLRIGVAIAASALAGIAVASGPGLAWWQITGLALAILGASGAAGAFNHYYERDVDRLMRRTCTRPFASGTFKPSPWWLVGFLGLLAASLGLASVSAGNVAAAYVFLGAFTYGIVYTVWLKRRSTWNIVVGGLAGSFAVLAGAAAVDPSPQVIPTVLAVALFLWTPPHFWSLAAAKGQDYAKAGIPMLPVVVPAYAWTLAILVHSVALAAVSLVPLWFGEGLLYGLGAGLGGGYFVWKSVKLYRVPSKENAMVNFFASLVQLALLIAGALLASAVRHWL</sequence>
<dbReference type="PANTHER" id="PTHR43448">
    <property type="entry name" value="PROTOHEME IX FARNESYLTRANSFERASE, MITOCHONDRIAL"/>
    <property type="match status" value="1"/>
</dbReference>
<name>A0A975NB05_9BRAD</name>
<keyword evidence="3 9" id="KW-0808">Transferase</keyword>
<comment type="function">
    <text evidence="9">Converts heme B (protoheme IX) to heme O by substitution of the vinyl group on carbon 2 of heme B porphyrin ring with a hydroxyethyl farnesyl side group.</text>
</comment>
<dbReference type="GO" id="GO:0005886">
    <property type="term" value="C:plasma membrane"/>
    <property type="evidence" value="ECO:0007669"/>
    <property type="project" value="UniProtKB-SubCell"/>
</dbReference>
<dbReference type="NCBIfam" id="TIGR01473">
    <property type="entry name" value="cyoE_ctaB"/>
    <property type="match status" value="1"/>
</dbReference>
<evidence type="ECO:0000256" key="4">
    <source>
        <dbReference type="ARBA" id="ARBA00022692"/>
    </source>
</evidence>
<comment type="subcellular location">
    <subcellularLocation>
        <location evidence="9">Cell membrane</location>
        <topology evidence="9">Multi-pass membrane protein</topology>
    </subcellularLocation>
    <subcellularLocation>
        <location evidence="1">Membrane</location>
        <topology evidence="1">Multi-pass membrane protein</topology>
    </subcellularLocation>
</comment>
<dbReference type="EC" id="2.5.1.141" evidence="9"/>
<reference evidence="10" key="1">
    <citation type="submission" date="2021-06" db="EMBL/GenBank/DDBJ databases">
        <title>Bradyrhizobium sp. S2-20-1 Genome sequencing.</title>
        <authorList>
            <person name="Jin L."/>
        </authorList>
    </citation>
    <scope>NUCLEOTIDE SEQUENCE</scope>
    <source>
        <strain evidence="10">S2-20-1</strain>
    </source>
</reference>